<dbReference type="AlphaFoldDB" id="A0AAV4XP81"/>
<evidence type="ECO:0000256" key="1">
    <source>
        <dbReference type="SAM" id="Phobius"/>
    </source>
</evidence>
<evidence type="ECO:0000313" key="3">
    <source>
        <dbReference type="Proteomes" id="UP001054945"/>
    </source>
</evidence>
<keyword evidence="1" id="KW-0812">Transmembrane</keyword>
<organism evidence="2 3">
    <name type="scientific">Caerostris extrusa</name>
    <name type="common">Bark spider</name>
    <name type="synonym">Caerostris bankana</name>
    <dbReference type="NCBI Taxonomy" id="172846"/>
    <lineage>
        <taxon>Eukaryota</taxon>
        <taxon>Metazoa</taxon>
        <taxon>Ecdysozoa</taxon>
        <taxon>Arthropoda</taxon>
        <taxon>Chelicerata</taxon>
        <taxon>Arachnida</taxon>
        <taxon>Araneae</taxon>
        <taxon>Araneomorphae</taxon>
        <taxon>Entelegynae</taxon>
        <taxon>Araneoidea</taxon>
        <taxon>Araneidae</taxon>
        <taxon>Caerostris</taxon>
    </lineage>
</organism>
<keyword evidence="1" id="KW-1133">Transmembrane helix</keyword>
<dbReference type="Proteomes" id="UP001054945">
    <property type="component" value="Unassembled WGS sequence"/>
</dbReference>
<accession>A0AAV4XP81</accession>
<evidence type="ECO:0000313" key="2">
    <source>
        <dbReference type="EMBL" id="GIY95864.1"/>
    </source>
</evidence>
<reference evidence="2 3" key="1">
    <citation type="submission" date="2021-06" db="EMBL/GenBank/DDBJ databases">
        <title>Caerostris extrusa draft genome.</title>
        <authorList>
            <person name="Kono N."/>
            <person name="Arakawa K."/>
        </authorList>
    </citation>
    <scope>NUCLEOTIDE SEQUENCE [LARGE SCALE GENOMIC DNA]</scope>
</reference>
<name>A0AAV4XP81_CAEEX</name>
<comment type="caution">
    <text evidence="2">The sequence shown here is derived from an EMBL/GenBank/DDBJ whole genome shotgun (WGS) entry which is preliminary data.</text>
</comment>
<sequence length="124" mass="13598">MKGKCQCCSFSLGLSTEARSYDLLSEVINKYGIIIFTICLAVVGITALICVVVYYRKTRQSIHYLADNKLQQAVGIDLTPASIILQEEKEKGSKICDDEGWLVPIADVPVAEDGTTPNVQDTKL</sequence>
<protein>
    <submittedName>
        <fullName evidence="2">Uncharacterized protein</fullName>
    </submittedName>
</protein>
<feature type="transmembrane region" description="Helical" evidence="1">
    <location>
        <begin position="30"/>
        <end position="55"/>
    </location>
</feature>
<keyword evidence="1" id="KW-0472">Membrane</keyword>
<dbReference type="EMBL" id="BPLR01017970">
    <property type="protein sequence ID" value="GIY95864.1"/>
    <property type="molecule type" value="Genomic_DNA"/>
</dbReference>
<gene>
    <name evidence="2" type="primary">AVEN_46897_1</name>
    <name evidence="2" type="ORF">CEXT_219211</name>
</gene>
<keyword evidence="3" id="KW-1185">Reference proteome</keyword>
<proteinExistence type="predicted"/>